<keyword evidence="3" id="KW-1185">Reference proteome</keyword>
<evidence type="ECO:0000313" key="2">
    <source>
        <dbReference type="EnsemblMetazoa" id="SMAR005333-PA"/>
    </source>
</evidence>
<dbReference type="Proteomes" id="UP000014500">
    <property type="component" value="Unassembled WGS sequence"/>
</dbReference>
<dbReference type="HOGENOM" id="CLU_1671542_0_0_1"/>
<accession>T1IVX7</accession>
<evidence type="ECO:0000313" key="3">
    <source>
        <dbReference type="Proteomes" id="UP000014500"/>
    </source>
</evidence>
<dbReference type="EnsemblMetazoa" id="SMAR005333-RA">
    <property type="protein sequence ID" value="SMAR005333-PA"/>
    <property type="gene ID" value="SMAR005333"/>
</dbReference>
<dbReference type="AlphaFoldDB" id="T1IVX7"/>
<name>T1IVX7_STRMM</name>
<sequence>MVFLLAERLGTLEVDLFASRLNFKFKKFCSWSPDPLAWKPHSENFIESSLGPSNGVISGASMDHTKLVRPPTRVPYSISLQLPSKRSFEARTSGGNKVSTRRKNDPPSMQNLRASLTDRGFSEDATALYTASWWDTTVASYTEGDAQWQEFCDKKQDS</sequence>
<proteinExistence type="predicted"/>
<reference evidence="2" key="2">
    <citation type="submission" date="2015-02" db="UniProtKB">
        <authorList>
            <consortium name="EnsemblMetazoa"/>
        </authorList>
    </citation>
    <scope>IDENTIFICATION</scope>
</reference>
<dbReference type="EMBL" id="JH431599">
    <property type="status" value="NOT_ANNOTATED_CDS"/>
    <property type="molecule type" value="Genomic_DNA"/>
</dbReference>
<evidence type="ECO:0000256" key="1">
    <source>
        <dbReference type="SAM" id="MobiDB-lite"/>
    </source>
</evidence>
<reference evidence="3" key="1">
    <citation type="submission" date="2011-05" db="EMBL/GenBank/DDBJ databases">
        <authorList>
            <person name="Richards S.R."/>
            <person name="Qu J."/>
            <person name="Jiang H."/>
            <person name="Jhangiani S.N."/>
            <person name="Agravi P."/>
            <person name="Goodspeed R."/>
            <person name="Gross S."/>
            <person name="Mandapat C."/>
            <person name="Jackson L."/>
            <person name="Mathew T."/>
            <person name="Pu L."/>
            <person name="Thornton R."/>
            <person name="Saada N."/>
            <person name="Wilczek-Boney K.B."/>
            <person name="Lee S."/>
            <person name="Kovar C."/>
            <person name="Wu Y."/>
            <person name="Scherer S.E."/>
            <person name="Worley K.C."/>
            <person name="Muzny D.M."/>
            <person name="Gibbs R."/>
        </authorList>
    </citation>
    <scope>NUCLEOTIDE SEQUENCE</scope>
    <source>
        <strain evidence="3">Brora</strain>
    </source>
</reference>
<protein>
    <submittedName>
        <fullName evidence="2">Uncharacterized protein</fullName>
    </submittedName>
</protein>
<organism evidence="2 3">
    <name type="scientific">Strigamia maritima</name>
    <name type="common">European centipede</name>
    <name type="synonym">Geophilus maritimus</name>
    <dbReference type="NCBI Taxonomy" id="126957"/>
    <lineage>
        <taxon>Eukaryota</taxon>
        <taxon>Metazoa</taxon>
        <taxon>Ecdysozoa</taxon>
        <taxon>Arthropoda</taxon>
        <taxon>Myriapoda</taxon>
        <taxon>Chilopoda</taxon>
        <taxon>Pleurostigmophora</taxon>
        <taxon>Geophilomorpha</taxon>
        <taxon>Linotaeniidae</taxon>
        <taxon>Strigamia</taxon>
    </lineage>
</organism>
<feature type="region of interest" description="Disordered" evidence="1">
    <location>
        <begin position="87"/>
        <end position="112"/>
    </location>
</feature>